<keyword evidence="1" id="KW-0175">Coiled coil</keyword>
<reference evidence="3" key="1">
    <citation type="journal article" date="2020" name="Nature">
        <title>Giant virus diversity and host interactions through global metagenomics.</title>
        <authorList>
            <person name="Schulz F."/>
            <person name="Roux S."/>
            <person name="Paez-Espino D."/>
            <person name="Jungbluth S."/>
            <person name="Walsh D.A."/>
            <person name="Denef V.J."/>
            <person name="McMahon K.D."/>
            <person name="Konstantinidis K.T."/>
            <person name="Eloe-Fadrosh E.A."/>
            <person name="Kyrpides N.C."/>
            <person name="Woyke T."/>
        </authorList>
    </citation>
    <scope>NUCLEOTIDE SEQUENCE</scope>
    <source>
        <strain evidence="3">GVMAG-M-3300023184-13</strain>
    </source>
</reference>
<proteinExistence type="predicted"/>
<feature type="coiled-coil region" evidence="1">
    <location>
        <begin position="429"/>
        <end position="464"/>
    </location>
</feature>
<feature type="region of interest" description="Disordered" evidence="2">
    <location>
        <begin position="279"/>
        <end position="366"/>
    </location>
</feature>
<protein>
    <submittedName>
        <fullName evidence="3">Uncharacterized protein</fullName>
    </submittedName>
</protein>
<accession>A0A6C0HMI8</accession>
<dbReference type="EMBL" id="MN739988">
    <property type="protein sequence ID" value="QHT81709.1"/>
    <property type="molecule type" value="Genomic_DNA"/>
</dbReference>
<evidence type="ECO:0000256" key="2">
    <source>
        <dbReference type="SAM" id="MobiDB-lite"/>
    </source>
</evidence>
<evidence type="ECO:0000313" key="3">
    <source>
        <dbReference type="EMBL" id="QHT81709.1"/>
    </source>
</evidence>
<feature type="compositionally biased region" description="Low complexity" evidence="2">
    <location>
        <begin position="238"/>
        <end position="262"/>
    </location>
</feature>
<dbReference type="AlphaFoldDB" id="A0A6C0HMI8"/>
<organism evidence="3">
    <name type="scientific">viral metagenome</name>
    <dbReference type="NCBI Taxonomy" id="1070528"/>
    <lineage>
        <taxon>unclassified sequences</taxon>
        <taxon>metagenomes</taxon>
        <taxon>organismal metagenomes</taxon>
    </lineage>
</organism>
<sequence>MAQRTTFSTSPNSKHMYTEAILNRIKHANIVNDDRNIKIISRENSTGAYNSIEISFLFPKGSIFKKMTLQFVSYINIIKLIMLFNDIYYDEMSIVDADYENLSSFIEDNNLKTCIEALKLTSENVYLQDFKHNNYDHTNLVLEFKNPVAHLQDLLNGGKKIADAMHAKYELAPIDVFGFSATHGNASVKPSVAQTLSTLSGSPPPKAASTANGISPKKFACVVTSASTKPATSVWNTPASAPAPAQVEQAPAPAPTPAQVEQAPAPISVEQAPALTPDQVEKAPAPTQVEQAPAPTQVEKAPAPTQVEQAPAPTLVEQAPKKKKTLRPLPSNDESDKPVAPAPAPTQVEPTPAPNHTSVEPVPAPAPVQASATALAPVPPSAPITLSITERMEAILQHIHAEMRAIGTTVAEQKRKLDQDAEATLAPLRAHYEKVANDLKKLKKIAEEQEVRKREQEIRDHEQAELMASYANYPM</sequence>
<feature type="region of interest" description="Disordered" evidence="2">
    <location>
        <begin position="230"/>
        <end position="262"/>
    </location>
</feature>
<name>A0A6C0HMI8_9ZZZZ</name>
<evidence type="ECO:0000256" key="1">
    <source>
        <dbReference type="SAM" id="Coils"/>
    </source>
</evidence>